<reference evidence="1" key="1">
    <citation type="submission" date="2013-02" db="EMBL/GenBank/DDBJ databases">
        <title>Comparative genomics of Borrelia species.</title>
        <authorList>
            <person name="Schwan T.G."/>
            <person name="Raffel S.J."/>
            <person name="Porcella S.F."/>
        </authorList>
    </citation>
    <scope>NUCLEOTIDE SEQUENCE [LARGE SCALE GENOMIC DNA]</scope>
    <source>
        <strain evidence="1">DOU</strain>
    </source>
</reference>
<accession>W5SN53</accession>
<dbReference type="AlphaFoldDB" id="W5SN53"/>
<name>W5SN53_9SPIR</name>
<dbReference type="HOGENOM" id="CLU_3380826_0_0_12"/>
<evidence type="ECO:0000313" key="1">
    <source>
        <dbReference type="EMBL" id="AHH06521.1"/>
    </source>
</evidence>
<gene>
    <name evidence="1" type="ORF">BCD_0455</name>
</gene>
<dbReference type="Proteomes" id="UP000019337">
    <property type="component" value="Chromosome"/>
</dbReference>
<dbReference type="EMBL" id="CP004267">
    <property type="protein sequence ID" value="AHH06521.1"/>
    <property type="molecule type" value="Genomic_DNA"/>
</dbReference>
<proteinExistence type="predicted"/>
<keyword evidence="2" id="KW-1185">Reference proteome</keyword>
<sequence>MFKYDIILYHKNNNDYLKAIIDSKNEKILKRFI</sequence>
<evidence type="ECO:0000313" key="2">
    <source>
        <dbReference type="Proteomes" id="UP000019337"/>
    </source>
</evidence>
<organism evidence="1 2">
    <name type="scientific">Borrelia crocidurae DOU</name>
    <dbReference type="NCBI Taxonomy" id="1293575"/>
    <lineage>
        <taxon>Bacteria</taxon>
        <taxon>Pseudomonadati</taxon>
        <taxon>Spirochaetota</taxon>
        <taxon>Spirochaetia</taxon>
        <taxon>Spirochaetales</taxon>
        <taxon>Borreliaceae</taxon>
        <taxon>Borrelia</taxon>
    </lineage>
</organism>
<protein>
    <submittedName>
        <fullName evidence="1">Uncharacterized protein</fullName>
    </submittedName>
</protein>